<feature type="region of interest" description="Disordered" evidence="7">
    <location>
        <begin position="764"/>
        <end position="795"/>
    </location>
</feature>
<feature type="transmembrane region" description="Helical" evidence="6">
    <location>
        <begin position="1862"/>
        <end position="1884"/>
    </location>
</feature>
<feature type="compositionally biased region" description="Low complexity" evidence="7">
    <location>
        <begin position="438"/>
        <end position="450"/>
    </location>
</feature>
<evidence type="ECO:0000256" key="4">
    <source>
        <dbReference type="ARBA" id="ARBA00022989"/>
    </source>
</evidence>
<feature type="transmembrane region" description="Helical" evidence="6">
    <location>
        <begin position="1521"/>
        <end position="1543"/>
    </location>
</feature>
<feature type="compositionally biased region" description="Low complexity" evidence="7">
    <location>
        <begin position="2467"/>
        <end position="2485"/>
    </location>
</feature>
<feature type="transmembrane region" description="Helical" evidence="6">
    <location>
        <begin position="1890"/>
        <end position="1907"/>
    </location>
</feature>
<feature type="region of interest" description="Disordered" evidence="7">
    <location>
        <begin position="2443"/>
        <end position="2509"/>
    </location>
</feature>
<dbReference type="eggNOG" id="KOG3604">
    <property type="taxonomic scope" value="Eukaryota"/>
</dbReference>
<comment type="similarity">
    <text evidence="2 6">Belongs to the pecanex family.</text>
</comment>
<feature type="compositionally biased region" description="Low complexity" evidence="7">
    <location>
        <begin position="2393"/>
        <end position="2406"/>
    </location>
</feature>
<dbReference type="PANTHER" id="PTHR12372:SF7">
    <property type="entry name" value="PROTEIN PECANEX"/>
    <property type="match status" value="1"/>
</dbReference>
<feature type="transmembrane region" description="Helical" evidence="6">
    <location>
        <begin position="1430"/>
        <end position="1450"/>
    </location>
</feature>
<comment type="subcellular location">
    <subcellularLocation>
        <location evidence="1 6">Membrane</location>
        <topology evidence="1 6">Multi-pass membrane protein</topology>
    </subcellularLocation>
</comment>
<feature type="region of interest" description="Disordered" evidence="7">
    <location>
        <begin position="3015"/>
        <end position="3112"/>
    </location>
</feature>
<dbReference type="GO" id="GO:0005783">
    <property type="term" value="C:endoplasmic reticulum"/>
    <property type="evidence" value="ECO:0007669"/>
    <property type="project" value="TreeGrafter"/>
</dbReference>
<evidence type="ECO:0000256" key="2">
    <source>
        <dbReference type="ARBA" id="ARBA00010170"/>
    </source>
</evidence>
<feature type="transmembrane region" description="Helical" evidence="6">
    <location>
        <begin position="1393"/>
        <end position="1410"/>
    </location>
</feature>
<keyword evidence="5 6" id="KW-0472">Membrane</keyword>
<feature type="region of interest" description="Disordered" evidence="7">
    <location>
        <begin position="237"/>
        <end position="318"/>
    </location>
</feature>
<dbReference type="OrthoDB" id="10037631at2759"/>
<feature type="compositionally biased region" description="Polar residues" evidence="7">
    <location>
        <begin position="1786"/>
        <end position="1805"/>
    </location>
</feature>
<feature type="region of interest" description="Disordered" evidence="7">
    <location>
        <begin position="1603"/>
        <end position="1663"/>
    </location>
</feature>
<feature type="transmembrane region" description="Helical" evidence="6">
    <location>
        <begin position="60"/>
        <end position="81"/>
    </location>
</feature>
<evidence type="ECO:0000256" key="6">
    <source>
        <dbReference type="RuleBase" id="RU367089"/>
    </source>
</evidence>
<feature type="transmembrane region" description="Helical" evidence="6">
    <location>
        <begin position="2007"/>
        <end position="2034"/>
    </location>
</feature>
<feature type="compositionally biased region" description="Low complexity" evidence="7">
    <location>
        <begin position="237"/>
        <end position="283"/>
    </location>
</feature>
<feature type="region of interest" description="Disordered" evidence="7">
    <location>
        <begin position="940"/>
        <end position="959"/>
    </location>
</feature>
<evidence type="ECO:0000259" key="8">
    <source>
        <dbReference type="Pfam" id="PF05041"/>
    </source>
</evidence>
<name>B4MA31_DROVI</name>
<dbReference type="FunCoup" id="B4MA31">
    <property type="interactions" value="1095"/>
</dbReference>
<feature type="compositionally biased region" description="Low complexity" evidence="7">
    <location>
        <begin position="1280"/>
        <end position="1296"/>
    </location>
</feature>
<keyword evidence="10" id="KW-1185">Reference proteome</keyword>
<reference evidence="9 10" key="1">
    <citation type="journal article" date="2007" name="Nature">
        <title>Evolution of genes and genomes on the Drosophila phylogeny.</title>
        <authorList>
            <consortium name="Drosophila 12 Genomes Consortium"/>
            <person name="Clark A.G."/>
            <person name="Eisen M.B."/>
            <person name="Smith D.R."/>
            <person name="Bergman C.M."/>
            <person name="Oliver B."/>
            <person name="Markow T.A."/>
            <person name="Kaufman T.C."/>
            <person name="Kellis M."/>
            <person name="Gelbart W."/>
            <person name="Iyer V.N."/>
            <person name="Pollard D.A."/>
            <person name="Sackton T.B."/>
            <person name="Larracuente A.M."/>
            <person name="Singh N.D."/>
            <person name="Abad J.P."/>
            <person name="Abt D.N."/>
            <person name="Adryan B."/>
            <person name="Aguade M."/>
            <person name="Akashi H."/>
            <person name="Anderson W.W."/>
            <person name="Aquadro C.F."/>
            <person name="Ardell D.H."/>
            <person name="Arguello R."/>
            <person name="Artieri C.G."/>
            <person name="Barbash D.A."/>
            <person name="Barker D."/>
            <person name="Barsanti P."/>
            <person name="Batterham P."/>
            <person name="Batzoglou S."/>
            <person name="Begun D."/>
            <person name="Bhutkar A."/>
            <person name="Blanco E."/>
            <person name="Bosak S.A."/>
            <person name="Bradley R.K."/>
            <person name="Brand A.D."/>
            <person name="Brent M.R."/>
            <person name="Brooks A.N."/>
            <person name="Brown R.H."/>
            <person name="Butlin R.K."/>
            <person name="Caggese C."/>
            <person name="Calvi B.R."/>
            <person name="Bernardo de Carvalho A."/>
            <person name="Caspi A."/>
            <person name="Castrezana S."/>
            <person name="Celniker S.E."/>
            <person name="Chang J.L."/>
            <person name="Chapple C."/>
            <person name="Chatterji S."/>
            <person name="Chinwalla A."/>
            <person name="Civetta A."/>
            <person name="Clifton S.W."/>
            <person name="Comeron J.M."/>
            <person name="Costello J.C."/>
            <person name="Coyne J.A."/>
            <person name="Daub J."/>
            <person name="David R.G."/>
            <person name="Delcher A.L."/>
            <person name="Delehaunty K."/>
            <person name="Do C.B."/>
            <person name="Ebling H."/>
            <person name="Edwards K."/>
            <person name="Eickbush T."/>
            <person name="Evans J.D."/>
            <person name="Filipski A."/>
            <person name="Findeiss S."/>
            <person name="Freyhult E."/>
            <person name="Fulton L."/>
            <person name="Fulton R."/>
            <person name="Garcia A.C."/>
            <person name="Gardiner A."/>
            <person name="Garfield D.A."/>
            <person name="Garvin B.E."/>
            <person name="Gibson G."/>
            <person name="Gilbert D."/>
            <person name="Gnerre S."/>
            <person name="Godfrey J."/>
            <person name="Good R."/>
            <person name="Gotea V."/>
            <person name="Gravely B."/>
            <person name="Greenberg A.J."/>
            <person name="Griffiths-Jones S."/>
            <person name="Gross S."/>
            <person name="Guigo R."/>
            <person name="Gustafson E.A."/>
            <person name="Haerty W."/>
            <person name="Hahn M.W."/>
            <person name="Halligan D.L."/>
            <person name="Halpern A.L."/>
            <person name="Halter G.M."/>
            <person name="Han M.V."/>
            <person name="Heger A."/>
            <person name="Hillier L."/>
            <person name="Hinrichs A.S."/>
            <person name="Holmes I."/>
            <person name="Hoskins R.A."/>
            <person name="Hubisz M.J."/>
            <person name="Hultmark D."/>
            <person name="Huntley M.A."/>
            <person name="Jaffe D.B."/>
            <person name="Jagadeeshan S."/>
            <person name="Jeck W.R."/>
            <person name="Johnson J."/>
            <person name="Jones C.D."/>
            <person name="Jordan W.C."/>
            <person name="Karpen G.H."/>
            <person name="Kataoka E."/>
            <person name="Keightley P.D."/>
            <person name="Kheradpour P."/>
            <person name="Kirkness E.F."/>
            <person name="Koerich L.B."/>
            <person name="Kristiansen K."/>
            <person name="Kudrna D."/>
            <person name="Kulathinal R.J."/>
            <person name="Kumar S."/>
            <person name="Kwok R."/>
            <person name="Lander E."/>
            <person name="Langley C.H."/>
            <person name="Lapoint R."/>
            <person name="Lazzaro B.P."/>
            <person name="Lee S.J."/>
            <person name="Levesque L."/>
            <person name="Li R."/>
            <person name="Lin C.F."/>
            <person name="Lin M.F."/>
            <person name="Lindblad-Toh K."/>
            <person name="Llopart A."/>
            <person name="Long M."/>
            <person name="Low L."/>
            <person name="Lozovsky E."/>
            <person name="Lu J."/>
            <person name="Luo M."/>
            <person name="Machado C.A."/>
            <person name="Makalowski W."/>
            <person name="Marzo M."/>
            <person name="Matsuda M."/>
            <person name="Matzkin L."/>
            <person name="McAllister B."/>
            <person name="McBride C.S."/>
            <person name="McKernan B."/>
            <person name="McKernan K."/>
            <person name="Mendez-Lago M."/>
            <person name="Minx P."/>
            <person name="Mollenhauer M.U."/>
            <person name="Montooth K."/>
            <person name="Mount S.M."/>
            <person name="Mu X."/>
            <person name="Myers E."/>
            <person name="Negre B."/>
            <person name="Newfeld S."/>
            <person name="Nielsen R."/>
            <person name="Noor M.A."/>
            <person name="O'Grady P."/>
            <person name="Pachter L."/>
            <person name="Papaceit M."/>
            <person name="Parisi M.J."/>
            <person name="Parisi M."/>
            <person name="Parts L."/>
            <person name="Pedersen J.S."/>
            <person name="Pesole G."/>
            <person name="Phillippy A.M."/>
            <person name="Ponting C.P."/>
            <person name="Pop M."/>
            <person name="Porcelli D."/>
            <person name="Powell J.R."/>
            <person name="Prohaska S."/>
            <person name="Pruitt K."/>
            <person name="Puig M."/>
            <person name="Quesneville H."/>
            <person name="Ram K.R."/>
            <person name="Rand D."/>
            <person name="Rasmussen M.D."/>
            <person name="Reed L.K."/>
            <person name="Reenan R."/>
            <person name="Reily A."/>
            <person name="Remington K.A."/>
            <person name="Rieger T.T."/>
            <person name="Ritchie M.G."/>
            <person name="Robin C."/>
            <person name="Rogers Y.H."/>
            <person name="Rohde C."/>
            <person name="Rozas J."/>
            <person name="Rubenfield M.J."/>
            <person name="Ruiz A."/>
            <person name="Russo S."/>
            <person name="Salzberg S.L."/>
            <person name="Sanchez-Gracia A."/>
            <person name="Saranga D.J."/>
            <person name="Sato H."/>
            <person name="Schaeffer S.W."/>
            <person name="Schatz M.C."/>
            <person name="Schlenke T."/>
            <person name="Schwartz R."/>
            <person name="Segarra C."/>
            <person name="Singh R.S."/>
            <person name="Sirot L."/>
            <person name="Sirota M."/>
            <person name="Sisneros N.B."/>
            <person name="Smith C.D."/>
            <person name="Smith T.F."/>
            <person name="Spieth J."/>
            <person name="Stage D.E."/>
            <person name="Stark A."/>
            <person name="Stephan W."/>
            <person name="Strausberg R.L."/>
            <person name="Strempel S."/>
            <person name="Sturgill D."/>
            <person name="Sutton G."/>
            <person name="Sutton G.G."/>
            <person name="Tao W."/>
            <person name="Teichmann S."/>
            <person name="Tobari Y.N."/>
            <person name="Tomimura Y."/>
            <person name="Tsolas J.M."/>
            <person name="Valente V.L."/>
            <person name="Venter E."/>
            <person name="Venter J.C."/>
            <person name="Vicario S."/>
            <person name="Vieira F.G."/>
            <person name="Vilella A.J."/>
            <person name="Villasante A."/>
            <person name="Walenz B."/>
            <person name="Wang J."/>
            <person name="Wasserman M."/>
            <person name="Watts T."/>
            <person name="Wilson D."/>
            <person name="Wilson R.K."/>
            <person name="Wing R.A."/>
            <person name="Wolfner M.F."/>
            <person name="Wong A."/>
            <person name="Wong G.K."/>
            <person name="Wu C.I."/>
            <person name="Wu G."/>
            <person name="Yamamoto D."/>
            <person name="Yang H.P."/>
            <person name="Yang S.P."/>
            <person name="Yorke J.A."/>
            <person name="Yoshida K."/>
            <person name="Zdobnov E."/>
            <person name="Zhang P."/>
            <person name="Zhang Y."/>
            <person name="Zimin A.V."/>
            <person name="Baldwin J."/>
            <person name="Abdouelleil A."/>
            <person name="Abdulkadir J."/>
            <person name="Abebe A."/>
            <person name="Abera B."/>
            <person name="Abreu J."/>
            <person name="Acer S.C."/>
            <person name="Aftuck L."/>
            <person name="Alexander A."/>
            <person name="An P."/>
            <person name="Anderson E."/>
            <person name="Anderson S."/>
            <person name="Arachi H."/>
            <person name="Azer M."/>
            <person name="Bachantsang P."/>
            <person name="Barry A."/>
            <person name="Bayul T."/>
            <person name="Berlin A."/>
            <person name="Bessette D."/>
            <person name="Bloom T."/>
            <person name="Blye J."/>
            <person name="Boguslavskiy L."/>
            <person name="Bonnet C."/>
            <person name="Boukhgalter B."/>
            <person name="Bourzgui I."/>
            <person name="Brown A."/>
            <person name="Cahill P."/>
            <person name="Channer S."/>
            <person name="Cheshatsang Y."/>
            <person name="Chuda L."/>
            <person name="Citroen M."/>
            <person name="Collymore A."/>
            <person name="Cooke P."/>
            <person name="Costello M."/>
            <person name="D'Aco K."/>
            <person name="Daza R."/>
            <person name="De Haan G."/>
            <person name="DeGray S."/>
            <person name="DeMaso C."/>
            <person name="Dhargay N."/>
            <person name="Dooley K."/>
            <person name="Dooley E."/>
            <person name="Doricent M."/>
            <person name="Dorje P."/>
            <person name="Dorjee K."/>
            <person name="Dupes A."/>
            <person name="Elong R."/>
            <person name="Falk J."/>
            <person name="Farina A."/>
            <person name="Faro S."/>
            <person name="Ferguson D."/>
            <person name="Fisher S."/>
            <person name="Foley C.D."/>
            <person name="Franke A."/>
            <person name="Friedrich D."/>
            <person name="Gadbois L."/>
            <person name="Gearin G."/>
            <person name="Gearin C.R."/>
            <person name="Giannoukos G."/>
            <person name="Goode T."/>
            <person name="Graham J."/>
            <person name="Grandbois E."/>
            <person name="Grewal S."/>
            <person name="Gyaltsen K."/>
            <person name="Hafez N."/>
            <person name="Hagos B."/>
            <person name="Hall J."/>
            <person name="Henson C."/>
            <person name="Hollinger A."/>
            <person name="Honan T."/>
            <person name="Huard M.D."/>
            <person name="Hughes L."/>
            <person name="Hurhula B."/>
            <person name="Husby M.E."/>
            <person name="Kamat A."/>
            <person name="Kanga B."/>
            <person name="Kashin S."/>
            <person name="Khazanovich D."/>
            <person name="Kisner P."/>
            <person name="Lance K."/>
            <person name="Lara M."/>
            <person name="Lee W."/>
            <person name="Lennon N."/>
            <person name="Letendre F."/>
            <person name="LeVine R."/>
            <person name="Lipovsky A."/>
            <person name="Liu X."/>
            <person name="Liu J."/>
            <person name="Liu S."/>
            <person name="Lokyitsang T."/>
            <person name="Lokyitsang Y."/>
            <person name="Lubonja R."/>
            <person name="Lui A."/>
            <person name="MacDonald P."/>
            <person name="Magnisalis V."/>
            <person name="Maru K."/>
            <person name="Matthews C."/>
            <person name="McCusker W."/>
            <person name="McDonough S."/>
            <person name="Mehta T."/>
            <person name="Meldrim J."/>
            <person name="Meneus L."/>
            <person name="Mihai O."/>
            <person name="Mihalev A."/>
            <person name="Mihova T."/>
            <person name="Mittelman R."/>
            <person name="Mlenga V."/>
            <person name="Montmayeur A."/>
            <person name="Mulrain L."/>
            <person name="Navidi A."/>
            <person name="Naylor J."/>
            <person name="Negash T."/>
            <person name="Nguyen T."/>
            <person name="Nguyen N."/>
            <person name="Nicol R."/>
            <person name="Norbu C."/>
            <person name="Norbu N."/>
            <person name="Novod N."/>
            <person name="O'Neill B."/>
            <person name="Osman S."/>
            <person name="Markiewicz E."/>
            <person name="Oyono O.L."/>
            <person name="Patti C."/>
            <person name="Phunkhang P."/>
            <person name="Pierre F."/>
            <person name="Priest M."/>
            <person name="Raghuraman S."/>
            <person name="Rege F."/>
            <person name="Reyes R."/>
            <person name="Rise C."/>
            <person name="Rogov P."/>
            <person name="Ross K."/>
            <person name="Ryan E."/>
            <person name="Settipalli S."/>
            <person name="Shea T."/>
            <person name="Sherpa N."/>
            <person name="Shi L."/>
            <person name="Shih D."/>
            <person name="Sparrow T."/>
            <person name="Spaulding J."/>
            <person name="Stalker J."/>
            <person name="Stange-Thomann N."/>
            <person name="Stavropoulos S."/>
            <person name="Stone C."/>
            <person name="Strader C."/>
            <person name="Tesfaye S."/>
            <person name="Thomson T."/>
            <person name="Thoulutsang Y."/>
            <person name="Thoulutsang D."/>
            <person name="Topham K."/>
            <person name="Topping I."/>
            <person name="Tsamla T."/>
            <person name="Vassiliev H."/>
            <person name="Vo A."/>
            <person name="Wangchuk T."/>
            <person name="Wangdi T."/>
            <person name="Weiand M."/>
            <person name="Wilkinson J."/>
            <person name="Wilson A."/>
            <person name="Yadav S."/>
            <person name="Young G."/>
            <person name="Yu Q."/>
            <person name="Zembek L."/>
            <person name="Zhong D."/>
            <person name="Zimmer A."/>
            <person name="Zwirko Z."/>
            <person name="Jaffe D.B."/>
            <person name="Alvarez P."/>
            <person name="Brockman W."/>
            <person name="Butler J."/>
            <person name="Chin C."/>
            <person name="Gnerre S."/>
            <person name="Grabherr M."/>
            <person name="Kleber M."/>
            <person name="Mauceli E."/>
            <person name="MacCallum I."/>
        </authorList>
    </citation>
    <scope>NUCLEOTIDE SEQUENCE [LARGE SCALE GENOMIC DNA]</scope>
    <source>
        <strain evidence="10">Tucson 15010-1051.87</strain>
    </source>
</reference>
<feature type="region of interest" description="Disordered" evidence="7">
    <location>
        <begin position="1756"/>
        <end position="1805"/>
    </location>
</feature>
<feature type="region of interest" description="Disordered" evidence="7">
    <location>
        <begin position="969"/>
        <end position="1011"/>
    </location>
</feature>
<feature type="region of interest" description="Disordered" evidence="7">
    <location>
        <begin position="392"/>
        <end position="457"/>
    </location>
</feature>
<feature type="domain" description="Pecanex C-terminal" evidence="8">
    <location>
        <begin position="2605"/>
        <end position="2828"/>
    </location>
</feature>
<feature type="region of interest" description="Disordered" evidence="7">
    <location>
        <begin position="1681"/>
        <end position="1729"/>
    </location>
</feature>
<protein>
    <recommendedName>
        <fullName evidence="6">Pecanex-like protein</fullName>
    </recommendedName>
</protein>
<feature type="transmembrane region" description="Helical" evidence="6">
    <location>
        <begin position="36"/>
        <end position="53"/>
    </location>
</feature>
<accession>B4MA31</accession>
<feature type="transmembrane region" description="Helical" evidence="6">
    <location>
        <begin position="1979"/>
        <end position="1995"/>
    </location>
</feature>
<feature type="compositionally biased region" description="Basic and acidic residues" evidence="7">
    <location>
        <begin position="774"/>
        <end position="786"/>
    </location>
</feature>
<dbReference type="InterPro" id="IPR007735">
    <property type="entry name" value="Pecanex_C"/>
</dbReference>
<feature type="compositionally biased region" description="Low complexity" evidence="7">
    <location>
        <begin position="1061"/>
        <end position="1076"/>
    </location>
</feature>
<dbReference type="InterPro" id="IPR039797">
    <property type="entry name" value="Pecanex"/>
</dbReference>
<feature type="region of interest" description="Disordered" evidence="7">
    <location>
        <begin position="2582"/>
        <end position="2604"/>
    </location>
</feature>
<feature type="compositionally biased region" description="Acidic residues" evidence="7">
    <location>
        <begin position="985"/>
        <end position="1002"/>
    </location>
</feature>
<evidence type="ECO:0000256" key="7">
    <source>
        <dbReference type="SAM" id="MobiDB-lite"/>
    </source>
</evidence>
<feature type="compositionally biased region" description="Basic and acidic residues" evidence="7">
    <location>
        <begin position="1686"/>
        <end position="1705"/>
    </location>
</feature>
<feature type="compositionally biased region" description="Basic residues" evidence="7">
    <location>
        <begin position="520"/>
        <end position="540"/>
    </location>
</feature>
<evidence type="ECO:0000256" key="1">
    <source>
        <dbReference type="ARBA" id="ARBA00004141"/>
    </source>
</evidence>
<evidence type="ECO:0000256" key="3">
    <source>
        <dbReference type="ARBA" id="ARBA00022692"/>
    </source>
</evidence>
<dbReference type="Proteomes" id="UP000008792">
    <property type="component" value="Unassembled WGS sequence"/>
</dbReference>
<feature type="compositionally biased region" description="Basic and acidic residues" evidence="7">
    <location>
        <begin position="404"/>
        <end position="414"/>
    </location>
</feature>
<feature type="region of interest" description="Disordered" evidence="7">
    <location>
        <begin position="1272"/>
        <end position="1296"/>
    </location>
</feature>
<feature type="transmembrane region" description="Helical" evidence="6">
    <location>
        <begin position="1365"/>
        <end position="1386"/>
    </location>
</feature>
<keyword evidence="4 6" id="KW-1133">Transmembrane helix</keyword>
<dbReference type="PANTHER" id="PTHR12372">
    <property type="entry name" value="PECANEX"/>
    <property type="match status" value="1"/>
</dbReference>
<feature type="compositionally biased region" description="Polar residues" evidence="7">
    <location>
        <begin position="3464"/>
        <end position="3474"/>
    </location>
</feature>
<sequence>MGSQTLEILRQGVWASLTGGYFYDPHQGVFCNVVHLYLWLYLLCSPFVAYLYFPSTWLTWCLYCVLTSGTILLVKLINLALHRLYDRAQTMSEVNLKSQFFKVTKESDQRDPDEENGIEMKVMRAIGNNGSHLSVEQAINEASEENSIMSIDNVNSIIDLKVDVHRKNSSESFELMFYAPSMLSAGSQQDQQSIAGSASVSKSIRSTIAAAAQNNLSANELFTKYLAVYPEMVEVVVPPADGNGGTTTTAAADTSRSTPNSTAAAAAATSSTGTTTVSTGRTGHLSRKCSEVFSRRHRRRLERQSSLDAGAAEPTFSAKLMRNQSDTIATTTTTTTTSAAAAPSFLHTKAVRPGANPRQHFMANNAQAGAAAAAAGSDTASTSSAVMVVAQPNTTRSSRLQRHRSSETHDERLKHQSRAGLFQSMQQQHSHLQHHHLQQQQLQQQHAQHQNASSIGSGVNDVEDMELGLGLGRGAANDACNRALQSWILDSSSDVYLEDDSYTKSDLGIEQQPHQAPFRAQHHHHHHHHHHQLHHNHLHHHLGSAIVRKDPNSTMSALQLCASSSSCTGRADSNQVLAEVSSGGGGGNASSSTGAGGGRNGSTAAMKRRRHSNATSYHKQNSGSSAQGGGSKSTLLSSGGQTGGGGNGVRRIKSAALEVLCPQPSVSNLSPHPNSVEAISGQQQLRNPLPPPSKSLVRNQLLNLYPPRLVDQQYAESSCGGAGGGVGGGSSCSSVIFGSSSACGSTQALIEPPVYPIVEHLDEKTSDESPGAQPHDETDHVNGRHDDDDDELDDVPLRRRTRALGCSQTHHSAESDVGGILADDDDDVFKDFDDNLEHILSELQQTHSQLDDVLKKCELYAAGTAGTGAPTTAAAAVATAASDDEETDNNTGSRSPLLSNRQQQSAREQAAEQAMRQELSLPALQQQIQPATATAALIRSEADSGCPSSDCEQVSASSKDQLLAGMEQLPSSQTQTQPEQNGEQQQEEQQDDGEEEVEEDEEKPCTSRMAARSLGAIPKVLNYREVDELRRRRATSNQLDACRNDLAVIKQQQQQHKLPGSGASRNSSSSNSTHSISLTESLTADIHKMLWLMHGGAVDDRGRPIAGILPDGTPVPANPSIVPPNMSSAHFQFYQDAIQALQSSYPASSSVEHMTHIELALARDKRCMDAKRMIEKMAALSTGGEARGSGAQTTVPPPALGMLMGSSTRAANTTTAGAGGGAATGAAGATRASLQGMFNMMRSELQAARTDALQQQLNEAVAAATNAGVALPTDTAASRQQQQQQQSQQQQQLQQQLSQPMLNVDGHFAPYCDYWRPACLLAAEKTVVPKSFYKYRFKWCGQEHEFKIAMDRLELLALFDRDLHWLHVLLACVLCTLVACLGAAILQHNYYKDLCVLLFCAVIAGAQYSLVKSVQPDAASPVHGFNKTVAYSRAIYFCLCGGLLLLLKRLDTDYAQRPPESMIFFGIHYAPAHVVGLLLQSLYVLLLCFPIIFSVGLCPQINTFLMYLLEQLDMHLFGGNAASSLLGSFLCLLRSVLAILLLYGPLYAALDERRGTQYILFSIFCAMLIPLGYHLSRSASDFSHLWRLIKTCIVSTYRDDEEDLRHSRKRSQAGQQQQQQQQEQVQQQQQQLSRGKRQSSEPTSTGQPTPLATHRARQPELSSMANSNEHIELSSLEKLAMGEEQQAEREQEQEHEAETQLDQKHSKSKASSLGSSQTLAKTISSSKRAMTASSSYASIGVEEPAAGAAAAAATDKELVKRSRSQENVYETKTNEANEDVQDDKISSSSTTNPGDMSTLTAGAGTANTDIDATALDAETDDHQEEDHAAIELDNSELEQDELPDPLPRKLQATVTTRLKNDLVVMTLLGVSVLVLHCSTVFTVLQPDLNVVLYVFIGTLGALLHYAVPQMRKHMPWLCFARPLLRQKEFGQFEVLNAPQIMWFEKFYIYLSVLERNVLFPLLAISSLTADSQHIVDKFGVPWGTLIVAVCALKFVRNAYSDPTNQYLIIIFTVLLFRIDFAMATESFIIDYFFVSLAFRKCCDFLLKLQFIVTYIAPWQITWGSAFHAFAQPFSVPHSAMLFLQAGISALLSTPLNPFLGSAIFLTSYVRPVKFWERDYNTRRIDHSNTRLSSQLERDLGADDNNLNSIFYEHLTRSLQHSLCGDLLMGRWGNVNQGDCFVLASDDLNCLVHIIELGNGLCTFQMRGLEFRGTYCQQREVEAITEDVEDNDGCCCCDPGHLPRLLSANAMFSTRWLAWQVVAAQYVIEGYSISDNLASATLQVFEYRKVLITYYIKSIIYYVVRNPKLEQWLASGPIQEALQHTLSRQFVDLDPIFNFNLDEDFDFRAVGITRSSFCYVYLKWINYCVDKRKEAQAAKEPTVQPVKDPPAPPAATTATPPTVAAAVVPPPPPRPPRPPPLSISTAVEQAPSTIQPLASNAGAVTANSTPAHNDSKSTPNLSAHGGTSVPQSKSQSQQQLRSVRPQKSATMSGGNTAPGVVQPEGSVLGGIDQLSSSHSFANISRQTSESAPGLGNYVAYMDQNVFVKLAKTSTTTPGKSLRKEDSPRLQPTINQQEGTNLTTIMPSTVPSMTSRPTPKPRAQSVNKDAPLVSLCLALGLLARRSLATASHSSLTGVEYFLHGLHALFKGDFRITSPRDEWVFADMELLHSVVAPAVKMALKLQQDHITNPDEFHDPLALYEAIDNCSKELVISHEADPVWRSAVLRGAPNLLALRHVMEDGSDEYRIIRLTKRFLSFRVIKLNRECVRGLWAGQQQELIYLRNRNPERGSIQNAKQALRNIINSSCDQPIGYPIYVSPLTTSYADTNGQLCQVIGGAITLDTIRQTVLDWWHRIRERCRQGCSSGSAMEASMQLGGGAGGACNFGSGGSVVGTGTGSISIAGSAAVTAGATSIGGAGGGVVAGSGSAPGTASSTGGESGADLAPVFISAPLYNTLTVNSYYGHVRPGNVPGMTGMAGSYVGDTLAVVRGGLAVMPVKPTSTTLIAGLLNRERDQEAACSGSGTGTGTGSTLRMAPGSSTGPRTRSGGQLQGSTRRATLPIASGTDAAADANATHSELTEPESSPRSNKLLSGSSGSLGIGPGVGNIITTPGDYPRKTKGPICLMATDSASGSTSTTTATGAATTSASATASASNAQQTPRKPRIDIYRKVIIVDDTGIYDCLDIIDAVVWPTDHMRANGGRLSWKDWEPTAGMVGHVVHVWVPNHKDVLFRSHVNRCVYLIEIGEHYVPVEELGLREYNQILGSSSEEMANSRRSSIQRDFHEYNMQLKLAGLTPILGPSGSGSKMPKIRAVSSSSSDEDDEPAPTAAAAAATAAAVAVTGDVADTAAGAAAVPAISLPPGVNFNTLLNMWKLIADKKKQAINIDTTEPFAAFDYTGELPPELMRELEASRLAQQQQLEEQQEEELRKHLQQLEDEANALAAEQATAQSNVIQTPPSEELSLEVSGTPTPTSTPTAEEETKEAKVEQKQEQEVQKQEEKKAEQHAEQEQQQDKLENHDENNGTTV</sequence>
<evidence type="ECO:0000256" key="5">
    <source>
        <dbReference type="ARBA" id="ARBA00023136"/>
    </source>
</evidence>
<evidence type="ECO:0000313" key="10">
    <source>
        <dbReference type="Proteomes" id="UP000008792"/>
    </source>
</evidence>
<feature type="compositionally biased region" description="Low complexity" evidence="7">
    <location>
        <begin position="3035"/>
        <end position="3047"/>
    </location>
</feature>
<dbReference type="InParanoid" id="B4MA31"/>
<feature type="compositionally biased region" description="Basic and acidic residues" evidence="7">
    <location>
        <begin position="3481"/>
        <end position="3525"/>
    </location>
</feature>
<feature type="transmembrane region" description="Helical" evidence="6">
    <location>
        <begin position="1489"/>
        <end position="1509"/>
    </location>
</feature>
<feature type="region of interest" description="Disordered" evidence="7">
    <location>
        <begin position="665"/>
        <end position="692"/>
    </location>
</feature>
<feature type="region of interest" description="Disordered" evidence="7">
    <location>
        <begin position="578"/>
        <end position="649"/>
    </location>
</feature>
<keyword evidence="3 6" id="KW-0812">Transmembrane</keyword>
<feature type="compositionally biased region" description="Polar residues" evidence="7">
    <location>
        <begin position="889"/>
        <end position="900"/>
    </location>
</feature>
<feature type="compositionally biased region" description="Low complexity" evidence="7">
    <location>
        <begin position="901"/>
        <end position="916"/>
    </location>
</feature>
<feature type="region of interest" description="Disordered" evidence="7">
    <location>
        <begin position="515"/>
        <end position="540"/>
    </location>
</feature>
<feature type="compositionally biased region" description="Low complexity" evidence="7">
    <location>
        <begin position="973"/>
        <end position="984"/>
    </location>
</feature>
<feature type="transmembrane region" description="Helical" evidence="6">
    <location>
        <begin position="1946"/>
        <end position="1967"/>
    </location>
</feature>
<dbReference type="GO" id="GO:0007029">
    <property type="term" value="P:endoplasmic reticulum organization"/>
    <property type="evidence" value="ECO:0007669"/>
    <property type="project" value="TreeGrafter"/>
</dbReference>
<dbReference type="HOGENOM" id="CLU_231658_0_0_1"/>
<feature type="compositionally biased region" description="Low complexity" evidence="7">
    <location>
        <begin position="1615"/>
        <end position="1631"/>
    </location>
</feature>
<evidence type="ECO:0000313" key="9">
    <source>
        <dbReference type="EMBL" id="EDW66090.2"/>
    </source>
</evidence>
<dbReference type="Pfam" id="PF05041">
    <property type="entry name" value="Pecanex_C"/>
    <property type="match status" value="1"/>
</dbReference>
<feature type="region of interest" description="Disordered" evidence="7">
    <location>
        <begin position="1051"/>
        <end position="1076"/>
    </location>
</feature>
<proteinExistence type="inferred from homology"/>
<dbReference type="EMBL" id="CH940655">
    <property type="protein sequence ID" value="EDW66090.2"/>
    <property type="molecule type" value="Genomic_DNA"/>
</dbReference>
<feature type="compositionally biased region" description="Polar residues" evidence="7">
    <location>
        <begin position="946"/>
        <end position="959"/>
    </location>
</feature>
<feature type="compositionally biased region" description="Polar residues" evidence="7">
    <location>
        <begin position="1640"/>
        <end position="1650"/>
    </location>
</feature>
<feature type="compositionally biased region" description="Polar residues" evidence="7">
    <location>
        <begin position="2444"/>
        <end position="2460"/>
    </location>
</feature>
<feature type="compositionally biased region" description="Low complexity" evidence="7">
    <location>
        <begin position="3064"/>
        <end position="3073"/>
    </location>
</feature>
<feature type="transmembrane region" description="Helical" evidence="6">
    <location>
        <begin position="1462"/>
        <end position="1483"/>
    </location>
</feature>
<feature type="compositionally biased region" description="Polar residues" evidence="7">
    <location>
        <begin position="2582"/>
        <end position="2595"/>
    </location>
</feature>
<dbReference type="GO" id="GO:0016020">
    <property type="term" value="C:membrane"/>
    <property type="evidence" value="ECO:0007669"/>
    <property type="project" value="UniProtKB-SubCell"/>
</dbReference>
<organism evidence="9 10">
    <name type="scientific">Drosophila virilis</name>
    <name type="common">Fruit fly</name>
    <dbReference type="NCBI Taxonomy" id="7244"/>
    <lineage>
        <taxon>Eukaryota</taxon>
        <taxon>Metazoa</taxon>
        <taxon>Ecdysozoa</taxon>
        <taxon>Arthropoda</taxon>
        <taxon>Hexapoda</taxon>
        <taxon>Insecta</taxon>
        <taxon>Pterygota</taxon>
        <taxon>Neoptera</taxon>
        <taxon>Endopterygota</taxon>
        <taxon>Diptera</taxon>
        <taxon>Brachycera</taxon>
        <taxon>Muscomorpha</taxon>
        <taxon>Ephydroidea</taxon>
        <taxon>Drosophilidae</taxon>
        <taxon>Drosophila</taxon>
    </lineage>
</organism>
<dbReference type="KEGG" id="dvi:6634666"/>
<feature type="region of interest" description="Disordered" evidence="7">
    <location>
        <begin position="2376"/>
        <end position="2423"/>
    </location>
</feature>
<feature type="transmembrane region" description="Helical" evidence="6">
    <location>
        <begin position="1555"/>
        <end position="1575"/>
    </location>
</feature>
<feature type="region of interest" description="Disordered" evidence="7">
    <location>
        <begin position="3299"/>
        <end position="3327"/>
    </location>
</feature>
<feature type="region of interest" description="Disordered" evidence="7">
    <location>
        <begin position="3445"/>
        <end position="3525"/>
    </location>
</feature>
<feature type="compositionally biased region" description="Pro residues" evidence="7">
    <location>
        <begin position="2407"/>
        <end position="2420"/>
    </location>
</feature>
<feature type="region of interest" description="Disordered" evidence="7">
    <location>
        <begin position="879"/>
        <end position="916"/>
    </location>
</feature>
<feature type="compositionally biased region" description="Gly residues" evidence="7">
    <location>
        <begin position="582"/>
        <end position="600"/>
    </location>
</feature>
<gene>
    <name evidence="9" type="primary">Dvir\GJ15834</name>
    <name evidence="9" type="ORF">Dvir_GJ15834</name>
</gene>